<dbReference type="AlphaFoldDB" id="A0AAD7MHI9"/>
<evidence type="ECO:0000313" key="1">
    <source>
        <dbReference type="EMBL" id="KAJ7717792.1"/>
    </source>
</evidence>
<accession>A0AAD7MHI9</accession>
<sequence>NLPLAYQRTGVSIGDVGRMTPEGVFDFFFNIYRASDDLINAKTPDDFVPLPLINSSEDMLNYWATYRPFPGGEFGFSCMVPNSAVLTLPHGARPEKLENLDCVRRYAAKHADSWYSYVKSRHWMQKDELVGDGFVS</sequence>
<reference evidence="1" key="1">
    <citation type="submission" date="2023-03" db="EMBL/GenBank/DDBJ databases">
        <title>Massive genome expansion in bonnet fungi (Mycena s.s.) driven by repeated elements and novel gene families across ecological guilds.</title>
        <authorList>
            <consortium name="Lawrence Berkeley National Laboratory"/>
            <person name="Harder C.B."/>
            <person name="Miyauchi S."/>
            <person name="Viragh M."/>
            <person name="Kuo A."/>
            <person name="Thoen E."/>
            <person name="Andreopoulos B."/>
            <person name="Lu D."/>
            <person name="Skrede I."/>
            <person name="Drula E."/>
            <person name="Henrissat B."/>
            <person name="Morin E."/>
            <person name="Kohler A."/>
            <person name="Barry K."/>
            <person name="LaButti K."/>
            <person name="Morin E."/>
            <person name="Salamov A."/>
            <person name="Lipzen A."/>
            <person name="Mereny Z."/>
            <person name="Hegedus B."/>
            <person name="Baldrian P."/>
            <person name="Stursova M."/>
            <person name="Weitz H."/>
            <person name="Taylor A."/>
            <person name="Grigoriev I.V."/>
            <person name="Nagy L.G."/>
            <person name="Martin F."/>
            <person name="Kauserud H."/>
        </authorList>
    </citation>
    <scope>NUCLEOTIDE SEQUENCE</scope>
    <source>
        <strain evidence="1">CBHHK182m</strain>
    </source>
</reference>
<feature type="non-terminal residue" evidence="1">
    <location>
        <position position="136"/>
    </location>
</feature>
<dbReference type="EMBL" id="JARKIB010000272">
    <property type="protein sequence ID" value="KAJ7717792.1"/>
    <property type="molecule type" value="Genomic_DNA"/>
</dbReference>
<keyword evidence="2" id="KW-1185">Reference proteome</keyword>
<organism evidence="1 2">
    <name type="scientific">Mycena metata</name>
    <dbReference type="NCBI Taxonomy" id="1033252"/>
    <lineage>
        <taxon>Eukaryota</taxon>
        <taxon>Fungi</taxon>
        <taxon>Dikarya</taxon>
        <taxon>Basidiomycota</taxon>
        <taxon>Agaricomycotina</taxon>
        <taxon>Agaricomycetes</taxon>
        <taxon>Agaricomycetidae</taxon>
        <taxon>Agaricales</taxon>
        <taxon>Marasmiineae</taxon>
        <taxon>Mycenaceae</taxon>
        <taxon>Mycena</taxon>
    </lineage>
</organism>
<protein>
    <submittedName>
        <fullName evidence="1">Uncharacterized protein</fullName>
    </submittedName>
</protein>
<dbReference type="Proteomes" id="UP001215598">
    <property type="component" value="Unassembled WGS sequence"/>
</dbReference>
<comment type="caution">
    <text evidence="1">The sequence shown here is derived from an EMBL/GenBank/DDBJ whole genome shotgun (WGS) entry which is preliminary data.</text>
</comment>
<proteinExistence type="predicted"/>
<gene>
    <name evidence="1" type="ORF">B0H16DRAFT_1337874</name>
</gene>
<evidence type="ECO:0000313" key="2">
    <source>
        <dbReference type="Proteomes" id="UP001215598"/>
    </source>
</evidence>
<name>A0AAD7MHI9_9AGAR</name>